<evidence type="ECO:0000256" key="1">
    <source>
        <dbReference type="ARBA" id="ARBA00022450"/>
    </source>
</evidence>
<dbReference type="AlphaFoldDB" id="A4TU81"/>
<proteinExistence type="predicted"/>
<dbReference type="GO" id="GO:0005737">
    <property type="term" value="C:cytoplasm"/>
    <property type="evidence" value="ECO:0007669"/>
    <property type="project" value="TreeGrafter"/>
</dbReference>
<dbReference type="SUPFAM" id="SSF53901">
    <property type="entry name" value="Thiolase-like"/>
    <property type="match status" value="1"/>
</dbReference>
<keyword evidence="3" id="KW-0677">Repeat</keyword>
<evidence type="ECO:0000256" key="2">
    <source>
        <dbReference type="ARBA" id="ARBA00022553"/>
    </source>
</evidence>
<dbReference type="EMBL" id="CU459003">
    <property type="protein sequence ID" value="CAM74188.1"/>
    <property type="molecule type" value="Genomic_DNA"/>
</dbReference>
<dbReference type="PANTHER" id="PTHR43775:SF37">
    <property type="entry name" value="SI:DKEY-61P9.11"/>
    <property type="match status" value="1"/>
</dbReference>
<dbReference type="Gene3D" id="3.30.70.3290">
    <property type="match status" value="1"/>
</dbReference>
<dbReference type="InterPro" id="IPR050091">
    <property type="entry name" value="PKS_NRPS_Biosynth_Enz"/>
</dbReference>
<dbReference type="PROSITE" id="PS52004">
    <property type="entry name" value="KS3_2"/>
    <property type="match status" value="1"/>
</dbReference>
<dbReference type="InterPro" id="IPR042104">
    <property type="entry name" value="PKS_dehydratase_sf"/>
</dbReference>
<evidence type="ECO:0000259" key="4">
    <source>
        <dbReference type="PROSITE" id="PS52004"/>
    </source>
</evidence>
<gene>
    <name evidence="5" type="ORF">MGR_0271</name>
</gene>
<dbReference type="GO" id="GO:0006633">
    <property type="term" value="P:fatty acid biosynthetic process"/>
    <property type="evidence" value="ECO:0007669"/>
    <property type="project" value="TreeGrafter"/>
</dbReference>
<name>A4TU81_9PROT</name>
<keyword evidence="1" id="KW-0596">Phosphopantetheine</keyword>
<sequence>MNGSDSSSYPNGITAPNPQAQTRLMREVQQRFAIAPASIGLMECHGTGTPLGDPIEIEGLTDAFAGLADRPGTCALGSVKSNVGHLLAAAGVAGAIKAMLAVERGQLPPSIHFQHMNEHINLSNTPFMVNTALRSWPTGDGPRRAGISAFGFSGTNAHVVVESAASPAPGGVPGPWVFTLSARNPEQLAAHAAALARFVTAHPGVDLGDVAHTLRVGRKTLGRRAAFVAADRATLLRALDALATGQTLDFIHQSKAEQQDNTPLPATLAPDHLARAWAEGARVDWPPGGQRLHLPGTVFARDRHWVETKASEQPYQPLPALSLPELARAAAVGDNGAPIRSLRHVVWGRPAAHGTRLKTVIDRDELGQLFRIVADGVEWAPCAVGEVADSVPPPPEPIGPPTGDDVTADFRRFAPDCAMVSTVWRRGDEVWAQGTLATPPTGFDPVLLDLGWRLAAFRLGDPPQHPQAAEAISLYGPLPAQFLIRVWLRPGAGHPSIALLDQQGTTRLCLDGLRTAPDNHLADILLGENTAS</sequence>
<accession>A4TU81</accession>
<dbReference type="InterPro" id="IPR054514">
    <property type="entry name" value="RhiE-like_linker"/>
</dbReference>
<dbReference type="CDD" id="cd00833">
    <property type="entry name" value="PKS"/>
    <property type="match status" value="1"/>
</dbReference>
<dbReference type="GO" id="GO:0004312">
    <property type="term" value="F:fatty acid synthase activity"/>
    <property type="evidence" value="ECO:0007669"/>
    <property type="project" value="TreeGrafter"/>
</dbReference>
<dbReference type="InterPro" id="IPR020841">
    <property type="entry name" value="PKS_Beta-ketoAc_synthase_dom"/>
</dbReference>
<dbReference type="GO" id="GO:0005886">
    <property type="term" value="C:plasma membrane"/>
    <property type="evidence" value="ECO:0007669"/>
    <property type="project" value="TreeGrafter"/>
</dbReference>
<evidence type="ECO:0000256" key="3">
    <source>
        <dbReference type="ARBA" id="ARBA00022737"/>
    </source>
</evidence>
<evidence type="ECO:0000313" key="5">
    <source>
        <dbReference type="EMBL" id="CAM74188.1"/>
    </source>
</evidence>
<keyword evidence="2" id="KW-0597">Phosphoprotein</keyword>
<protein>
    <submittedName>
        <fullName evidence="5">Beta-ketoacyl synthase</fullName>
    </submittedName>
</protein>
<dbReference type="GO" id="GO:0071770">
    <property type="term" value="P:DIM/DIP cell wall layer assembly"/>
    <property type="evidence" value="ECO:0007669"/>
    <property type="project" value="TreeGrafter"/>
</dbReference>
<dbReference type="InterPro" id="IPR016039">
    <property type="entry name" value="Thiolase-like"/>
</dbReference>
<dbReference type="Gene3D" id="3.10.129.110">
    <property type="entry name" value="Polyketide synthase dehydratase"/>
    <property type="match status" value="1"/>
</dbReference>
<dbReference type="Pfam" id="PF02801">
    <property type="entry name" value="Ketoacyl-synt_C"/>
    <property type="match status" value="1"/>
</dbReference>
<organism evidence="5">
    <name type="scientific">Magnetospirillum gryphiswaldense</name>
    <dbReference type="NCBI Taxonomy" id="55518"/>
    <lineage>
        <taxon>Bacteria</taxon>
        <taxon>Pseudomonadati</taxon>
        <taxon>Pseudomonadota</taxon>
        <taxon>Alphaproteobacteria</taxon>
        <taxon>Rhodospirillales</taxon>
        <taxon>Rhodospirillaceae</taxon>
        <taxon>Magnetospirillum</taxon>
    </lineage>
</organism>
<dbReference type="Pfam" id="PF22336">
    <property type="entry name" value="RhiE-like_linker"/>
    <property type="match status" value="1"/>
</dbReference>
<dbReference type="PANTHER" id="PTHR43775">
    <property type="entry name" value="FATTY ACID SYNTHASE"/>
    <property type="match status" value="1"/>
</dbReference>
<reference evidence="5" key="1">
    <citation type="journal article" date="2007" name="J. Bacteriol.">
        <title>Comparative genome analysis of four magnetotactic bacteria reveals a complex set of group-specific genes implicated in magnetosome biomineralization and function.</title>
        <authorList>
            <person name="Richter M."/>
            <person name="Kube M."/>
            <person name="Bazylinski D.A."/>
            <person name="Lombardot T."/>
            <person name="Gloeckner F.O."/>
            <person name="Reinhardt R."/>
            <person name="Schueler D."/>
        </authorList>
    </citation>
    <scope>NUCLEOTIDE SEQUENCE</scope>
    <source>
        <strain evidence="5">MSR-1</strain>
    </source>
</reference>
<feature type="domain" description="Ketosynthase family 3 (KS3)" evidence="4">
    <location>
        <begin position="1"/>
        <end position="163"/>
    </location>
</feature>
<dbReference type="SMART" id="SM00825">
    <property type="entry name" value="PKS_KS"/>
    <property type="match status" value="1"/>
</dbReference>
<dbReference type="Gene3D" id="3.40.47.10">
    <property type="match status" value="1"/>
</dbReference>
<dbReference type="InterPro" id="IPR014031">
    <property type="entry name" value="Ketoacyl_synth_C"/>
</dbReference>